<evidence type="ECO:0000313" key="2">
    <source>
        <dbReference type="EMBL" id="CDW82157.1"/>
    </source>
</evidence>
<feature type="compositionally biased region" description="Basic and acidic residues" evidence="1">
    <location>
        <begin position="412"/>
        <end position="422"/>
    </location>
</feature>
<dbReference type="AlphaFoldDB" id="A0A078AL63"/>
<feature type="region of interest" description="Disordered" evidence="1">
    <location>
        <begin position="756"/>
        <end position="816"/>
    </location>
</feature>
<dbReference type="PANTHER" id="PTHR37028:SF4">
    <property type="entry name" value="ALMS MOTIF DOMAIN-CONTAINING PROTEIN"/>
    <property type="match status" value="1"/>
</dbReference>
<dbReference type="PANTHER" id="PTHR37028">
    <property type="entry name" value="UNNAMED PRODUCT-RELATED"/>
    <property type="match status" value="1"/>
</dbReference>
<feature type="compositionally biased region" description="Low complexity" evidence="1">
    <location>
        <begin position="702"/>
        <end position="721"/>
    </location>
</feature>
<gene>
    <name evidence="2" type="primary">Contig1217.g1323</name>
    <name evidence="2" type="ORF">STYLEM_11186</name>
</gene>
<keyword evidence="3" id="KW-1185">Reference proteome</keyword>
<reference evidence="2 3" key="1">
    <citation type="submission" date="2014-06" db="EMBL/GenBank/DDBJ databases">
        <authorList>
            <person name="Swart Estienne"/>
        </authorList>
    </citation>
    <scope>NUCLEOTIDE SEQUENCE [LARGE SCALE GENOMIC DNA]</scope>
    <source>
        <strain evidence="2 3">130c</strain>
    </source>
</reference>
<accession>A0A078AL63</accession>
<feature type="compositionally biased region" description="Low complexity" evidence="1">
    <location>
        <begin position="773"/>
        <end position="783"/>
    </location>
</feature>
<feature type="region of interest" description="Disordered" evidence="1">
    <location>
        <begin position="700"/>
        <end position="722"/>
    </location>
</feature>
<evidence type="ECO:0000313" key="3">
    <source>
        <dbReference type="Proteomes" id="UP000039865"/>
    </source>
</evidence>
<name>A0A078AL63_STYLE</name>
<feature type="region of interest" description="Disordered" evidence="1">
    <location>
        <begin position="402"/>
        <end position="422"/>
    </location>
</feature>
<protein>
    <submittedName>
        <fullName evidence="2">Uncharacterized protein</fullName>
    </submittedName>
</protein>
<feature type="compositionally biased region" description="Polar residues" evidence="1">
    <location>
        <begin position="790"/>
        <end position="805"/>
    </location>
</feature>
<proteinExistence type="predicted"/>
<evidence type="ECO:0000256" key="1">
    <source>
        <dbReference type="SAM" id="MobiDB-lite"/>
    </source>
</evidence>
<dbReference type="Proteomes" id="UP000039865">
    <property type="component" value="Unassembled WGS sequence"/>
</dbReference>
<organism evidence="2 3">
    <name type="scientific">Stylonychia lemnae</name>
    <name type="common">Ciliate</name>
    <dbReference type="NCBI Taxonomy" id="5949"/>
    <lineage>
        <taxon>Eukaryota</taxon>
        <taxon>Sar</taxon>
        <taxon>Alveolata</taxon>
        <taxon>Ciliophora</taxon>
        <taxon>Intramacronucleata</taxon>
        <taxon>Spirotrichea</taxon>
        <taxon>Stichotrichia</taxon>
        <taxon>Sporadotrichida</taxon>
        <taxon>Oxytrichidae</taxon>
        <taxon>Stylonychinae</taxon>
        <taxon>Stylonychia</taxon>
    </lineage>
</organism>
<sequence>MEQWDTEENSIRPIQTINKAENFLNYKKTNNNERPQNYHSDIQVTQNSAGKFKNYLSNNVNNFPPKSVNIDVTNLQNFKANQHFGDDDMQKVQLRPMQKINQNNENLQPSSVNFQQQPKQNTQIATFQSRAFQRCMNTSQSKITNTSPRQEDEQIDPVYKKMFKNLVKARDRSPQICVQTEQLMKKYPNNPDQLKTYFSTKNDDQNQQIREINKSCSQRLLEKGQTYQLKREILKKYEEVSQMKDCLFRPQTNRSTSPKRNFQDYIRDQQQFQLSKQRKIQEKIIQIEQDEQEKNNATLICKGSQKLLQNNERYKNIQSPSDVSSNLYEQGKNKLIQRQNSYNLLSSTQSTKHARDNSQSSIQGSINQQELFHPQINKKSQQLQRNESVENILYKDALDRRRNSQIKQSQSRNREGIKRESQMKSERYLMQSFKAEFDSAVQRLQIEFNSQNEYVDLFRELGFINELNEKVIQEQISIIEDSCISTLFKFSQEKQLNVYYLMLAIMNINPNKKKGEQDHSVNDFSSFEVQSQSKEQVKQVGNNTIYENEEYMYGASNYSPPYRKNKKDISGVLNSNIIDANNGLLILNDEQVKIVHRYFLPLYYQRKEHLKHRRKQSSSPQRVEPSFKPALTSKTVQLADKVLKKLKNNMNQNNSKHFDMLLQRGEEIKQKKLAKLQEKIETQVDSCTFKPQISLTSRKLAQSQSSQNLSTNSQVTQNNSTRYLELHNEHKNKKRYRQDKTSEQIEYEKAIDECTFRPNQRKTSNDKTPIIKGNLSSNGNSNSHIEQDTSRNIANDTQSTNNGKSPKNKYHREYKPKHDLIDQNISMDQDLITPEPHRDPIYVIAVEIEGAKYQIKIFQHDKPEETVKNFLKNKSNFDINLFTQI</sequence>
<dbReference type="EMBL" id="CCKQ01010632">
    <property type="protein sequence ID" value="CDW82157.1"/>
    <property type="molecule type" value="Genomic_DNA"/>
</dbReference>
<dbReference type="InParanoid" id="A0A078AL63"/>